<sequence length="94" mass="10701">MAWNPNDPDLNYLLDMDLYRRRVTALEDYLAYNFGGSVWARKSEIRNAARLASMLNKNCSDPEGQYWDFVRTASSTSVKAKGLGPSCMLFDPRS</sequence>
<organism evidence="1 2">
    <name type="scientific">Sphagnurus paluster</name>
    <dbReference type="NCBI Taxonomy" id="117069"/>
    <lineage>
        <taxon>Eukaryota</taxon>
        <taxon>Fungi</taxon>
        <taxon>Dikarya</taxon>
        <taxon>Basidiomycota</taxon>
        <taxon>Agaricomycotina</taxon>
        <taxon>Agaricomycetes</taxon>
        <taxon>Agaricomycetidae</taxon>
        <taxon>Agaricales</taxon>
        <taxon>Tricholomatineae</taxon>
        <taxon>Lyophyllaceae</taxon>
        <taxon>Sphagnurus</taxon>
    </lineage>
</organism>
<accession>A0A9P7KJ33</accession>
<reference evidence="1" key="1">
    <citation type="submission" date="2021-02" db="EMBL/GenBank/DDBJ databases">
        <authorList>
            <person name="Nieuwenhuis M."/>
            <person name="Van De Peppel L.J.J."/>
        </authorList>
    </citation>
    <scope>NUCLEOTIDE SEQUENCE</scope>
    <source>
        <strain evidence="1">D49</strain>
    </source>
</reference>
<comment type="caution">
    <text evidence="1">The sequence shown here is derived from an EMBL/GenBank/DDBJ whole genome shotgun (WGS) entry which is preliminary data.</text>
</comment>
<name>A0A9P7KJ33_9AGAR</name>
<dbReference type="Proteomes" id="UP000717328">
    <property type="component" value="Unassembled WGS sequence"/>
</dbReference>
<reference evidence="1" key="2">
    <citation type="submission" date="2021-10" db="EMBL/GenBank/DDBJ databases">
        <title>Phylogenomics reveals ancestral predisposition of the termite-cultivated fungus Termitomyces towards a domesticated lifestyle.</title>
        <authorList>
            <person name="Auxier B."/>
            <person name="Grum-Grzhimaylo A."/>
            <person name="Cardenas M.E."/>
            <person name="Lodge J.D."/>
            <person name="Laessoe T."/>
            <person name="Pedersen O."/>
            <person name="Smith M.E."/>
            <person name="Kuyper T.W."/>
            <person name="Franco-Molano E.A."/>
            <person name="Baroni T.J."/>
            <person name="Aanen D.K."/>
        </authorList>
    </citation>
    <scope>NUCLEOTIDE SEQUENCE</scope>
    <source>
        <strain evidence="1">D49</strain>
    </source>
</reference>
<evidence type="ECO:0000313" key="2">
    <source>
        <dbReference type="Proteomes" id="UP000717328"/>
    </source>
</evidence>
<protein>
    <submittedName>
        <fullName evidence="1">Uncharacterized protein</fullName>
    </submittedName>
</protein>
<keyword evidence="2" id="KW-1185">Reference proteome</keyword>
<evidence type="ECO:0000313" key="1">
    <source>
        <dbReference type="EMBL" id="KAG5651584.1"/>
    </source>
</evidence>
<gene>
    <name evidence="1" type="ORF">H0H81_008138</name>
</gene>
<dbReference type="EMBL" id="JABCKI010000223">
    <property type="protein sequence ID" value="KAG5651584.1"/>
    <property type="molecule type" value="Genomic_DNA"/>
</dbReference>
<proteinExistence type="predicted"/>
<dbReference type="AlphaFoldDB" id="A0A9P7KJ33"/>